<feature type="signal peptide" evidence="2">
    <location>
        <begin position="1"/>
        <end position="17"/>
    </location>
</feature>
<dbReference type="SUPFAM" id="SSF52058">
    <property type="entry name" value="L domain-like"/>
    <property type="match status" value="1"/>
</dbReference>
<keyword evidence="5" id="KW-1185">Reference proteome</keyword>
<evidence type="ECO:0000256" key="1">
    <source>
        <dbReference type="ARBA" id="ARBA00022729"/>
    </source>
</evidence>
<dbReference type="Pfam" id="PF18962">
    <property type="entry name" value="Por_Secre_tail"/>
    <property type="match status" value="1"/>
</dbReference>
<dbReference type="RefSeq" id="WP_309531584.1">
    <property type="nucleotide sequence ID" value="NZ_CP133721.1"/>
</dbReference>
<evidence type="ECO:0000313" key="5">
    <source>
        <dbReference type="Proteomes" id="UP001180481"/>
    </source>
</evidence>
<keyword evidence="1 2" id="KW-0732">Signal</keyword>
<dbReference type="EMBL" id="CP133721">
    <property type="protein sequence ID" value="WMW77203.1"/>
    <property type="molecule type" value="Genomic_DNA"/>
</dbReference>
<dbReference type="Gene3D" id="3.80.10.10">
    <property type="entry name" value="Ribonuclease Inhibitor"/>
    <property type="match status" value="1"/>
</dbReference>
<dbReference type="NCBIfam" id="TIGR04183">
    <property type="entry name" value="Por_Secre_tail"/>
    <property type="match status" value="1"/>
</dbReference>
<organism evidence="4 5">
    <name type="scientific">Flavobacterium nakdongensis</name>
    <dbReference type="NCBI Taxonomy" id="3073563"/>
    <lineage>
        <taxon>Bacteria</taxon>
        <taxon>Pseudomonadati</taxon>
        <taxon>Bacteroidota</taxon>
        <taxon>Flavobacteriia</taxon>
        <taxon>Flavobacteriales</taxon>
        <taxon>Flavobacteriaceae</taxon>
        <taxon>Flavobacterium</taxon>
    </lineage>
</organism>
<accession>A0ABY9R8N6</accession>
<reference evidence="4" key="1">
    <citation type="submission" date="2023-09" db="EMBL/GenBank/DDBJ databases">
        <title>Flavobacterium sp. 20NA77.7 isolated from freshwater.</title>
        <authorList>
            <person name="Le V."/>
            <person name="Ko S.-R."/>
            <person name="Ahn C.-Y."/>
            <person name="Oh H.-M."/>
        </authorList>
    </citation>
    <scope>NUCLEOTIDE SEQUENCE</scope>
    <source>
        <strain evidence="4">20NA77.7</strain>
    </source>
</reference>
<gene>
    <name evidence="4" type="ORF">RF683_06800</name>
</gene>
<feature type="domain" description="Secretion system C-terminal sorting" evidence="3">
    <location>
        <begin position="238"/>
        <end position="304"/>
    </location>
</feature>
<feature type="chain" id="PRO_5045308437" evidence="2">
    <location>
        <begin position="18"/>
        <end position="307"/>
    </location>
</feature>
<evidence type="ECO:0000256" key="2">
    <source>
        <dbReference type="SAM" id="SignalP"/>
    </source>
</evidence>
<dbReference type="InterPro" id="IPR032675">
    <property type="entry name" value="LRR_dom_sf"/>
</dbReference>
<sequence>MKKYIFLLILATSFVNAQIITFSDTNFKNALVNTNCVDNDNNSIGEADADVNNDNEIELMEAQNVIRLLVFNQNINSLNGIENFTNLQKLNCSSNNLTTLSFQNNNTLTSLLCNSNQIINLTLNNLPSLTEVNCSYNLIQSLDLSTTGFVQGNFSNNPNLQFINLRNNVLNMCLVFPFPGSDYTCVMFLGCPALQMVCLDDNENMGFFSGPPQNNVQFSTNSDCNLSSDSFANDEVTLFPNPVKNELNFSFNKWVCIDKIIIYNSLGQVIKQFIAPKLSIDLSDFNAGYYHIEFISNEGKFRKNFIK</sequence>
<dbReference type="Proteomes" id="UP001180481">
    <property type="component" value="Chromosome"/>
</dbReference>
<name>A0ABY9R8N6_9FLAO</name>
<dbReference type="InterPro" id="IPR026444">
    <property type="entry name" value="Secre_tail"/>
</dbReference>
<protein>
    <submittedName>
        <fullName evidence="4">T9SS type A sorting domain-containing protein</fullName>
    </submittedName>
</protein>
<evidence type="ECO:0000313" key="4">
    <source>
        <dbReference type="EMBL" id="WMW77203.1"/>
    </source>
</evidence>
<evidence type="ECO:0000259" key="3">
    <source>
        <dbReference type="Pfam" id="PF18962"/>
    </source>
</evidence>
<proteinExistence type="predicted"/>